<organism evidence="2">
    <name type="scientific">Psilocybe cubensis</name>
    <name type="common">Psychedelic mushroom</name>
    <name type="synonym">Stropharia cubensis</name>
    <dbReference type="NCBI Taxonomy" id="181762"/>
    <lineage>
        <taxon>Eukaryota</taxon>
        <taxon>Fungi</taxon>
        <taxon>Dikarya</taxon>
        <taxon>Basidiomycota</taxon>
        <taxon>Agaricomycotina</taxon>
        <taxon>Agaricomycetes</taxon>
        <taxon>Agaricomycetidae</taxon>
        <taxon>Agaricales</taxon>
        <taxon>Agaricineae</taxon>
        <taxon>Strophariaceae</taxon>
        <taxon>Psilocybe</taxon>
    </lineage>
</organism>
<dbReference type="AlphaFoldDB" id="A0A8H7XP32"/>
<reference evidence="2" key="1">
    <citation type="submission" date="2021-02" db="EMBL/GenBank/DDBJ databases">
        <title>Psilocybe cubensis genome.</title>
        <authorList>
            <person name="Mckernan K.J."/>
            <person name="Crawford S."/>
            <person name="Trippe A."/>
            <person name="Kane L.T."/>
            <person name="Mclaughlin S."/>
        </authorList>
    </citation>
    <scope>NUCLEOTIDE SEQUENCE [LARGE SCALE GENOMIC DNA]</scope>
    <source>
        <strain evidence="2">MGC-MH-2018</strain>
    </source>
</reference>
<name>A0A8H7XP32_PSICU</name>
<sequence length="141" mass="15365">MSFYNFIPTASTDSPIDHTSLNNLTRLLKKLKEPPPIKPIKSISLSISNSKESKRTARPDDLALPPMPVIPDNLAPPPMPVIPPSLAPPPMPVIPDLLSHTPNVSYTSVVDKIIMDSHPAISSEKKQGHYSPLPEACHLLL</sequence>
<dbReference type="EMBL" id="JAFIQS010000016">
    <property type="protein sequence ID" value="KAG5163095.1"/>
    <property type="molecule type" value="Genomic_DNA"/>
</dbReference>
<evidence type="ECO:0000256" key="1">
    <source>
        <dbReference type="SAM" id="MobiDB-lite"/>
    </source>
</evidence>
<protein>
    <submittedName>
        <fullName evidence="2">Uncharacterized protein</fullName>
    </submittedName>
</protein>
<feature type="compositionally biased region" description="Basic and acidic residues" evidence="1">
    <location>
        <begin position="51"/>
        <end position="61"/>
    </location>
</feature>
<comment type="caution">
    <text evidence="2">The sequence shown here is derived from an EMBL/GenBank/DDBJ whole genome shotgun (WGS) entry which is preliminary data.</text>
</comment>
<accession>A0A8H7XP32</accession>
<feature type="region of interest" description="Disordered" evidence="1">
    <location>
        <begin position="44"/>
        <end position="70"/>
    </location>
</feature>
<gene>
    <name evidence="2" type="ORF">JR316_011962</name>
</gene>
<evidence type="ECO:0000313" key="2">
    <source>
        <dbReference type="EMBL" id="KAG5163095.1"/>
    </source>
</evidence>
<proteinExistence type="predicted"/>